<dbReference type="Pfam" id="PF03770">
    <property type="entry name" value="IPK"/>
    <property type="match status" value="1"/>
</dbReference>
<organism evidence="6 7">
    <name type="scientific">Stichopus japonicus</name>
    <name type="common">Sea cucumber</name>
    <dbReference type="NCBI Taxonomy" id="307972"/>
    <lineage>
        <taxon>Eukaryota</taxon>
        <taxon>Metazoa</taxon>
        <taxon>Echinodermata</taxon>
        <taxon>Eleutherozoa</taxon>
        <taxon>Echinozoa</taxon>
        <taxon>Holothuroidea</taxon>
        <taxon>Aspidochirotacea</taxon>
        <taxon>Aspidochirotida</taxon>
        <taxon>Stichopodidae</taxon>
        <taxon>Apostichopus</taxon>
    </lineage>
</organism>
<dbReference type="GO" id="GO:0046854">
    <property type="term" value="P:phosphatidylinositol phosphate biosynthetic process"/>
    <property type="evidence" value="ECO:0007669"/>
    <property type="project" value="TreeGrafter"/>
</dbReference>
<dbReference type="PANTHER" id="PTHR12400">
    <property type="entry name" value="INOSITOL POLYPHOSPHATE KINASE"/>
    <property type="match status" value="1"/>
</dbReference>
<dbReference type="PANTHER" id="PTHR12400:SF21">
    <property type="entry name" value="KINASE"/>
    <property type="match status" value="1"/>
</dbReference>
<sequence length="427" mass="48596">MVIFVGPGVEETLHSTCIELAPYAHQVGGHVGVLALDKQTVCKPHIDQEYQFYNELPRDLVKFVPKFKGVADVVVKKARDGYLNMVAFPYPRKTNNNRETTEKKHLKHWTSSNEQQKKIGCASRMHNSQTRSKISKPLYRVRFSQGGSLSIDQDSDSDDLFEDMSTESGYRRFGCNPWSMHCHRQQIAKMQKTEAADQSHKFLLLENVADQFHHPCILDLKMGIRSYGDDATEAKKQSHMAKVEGTTSAKLGVRACGMQIYRPDKGRYICRNKYYGRRLSEEGLRQAVEEFVFNGNRVRVEVIEAIMKEIQGLIETLSELDSYRFFGSSLLIIYEGSDNYCGSNFDTNVSPQFSQSCSWTETHGGSDPNIVKSGTQTEQDLGFHEELTQTTKELDFREEDSGLASDWDSERSGLEEDEEEEEACQRS</sequence>
<name>A0A2G8L1D8_STIJA</name>
<dbReference type="GO" id="GO:0005634">
    <property type="term" value="C:nucleus"/>
    <property type="evidence" value="ECO:0007669"/>
    <property type="project" value="TreeGrafter"/>
</dbReference>
<proteinExistence type="inferred from homology"/>
<dbReference type="GO" id="GO:0005737">
    <property type="term" value="C:cytoplasm"/>
    <property type="evidence" value="ECO:0007669"/>
    <property type="project" value="TreeGrafter"/>
</dbReference>
<evidence type="ECO:0000313" key="6">
    <source>
        <dbReference type="EMBL" id="PIK54084.1"/>
    </source>
</evidence>
<dbReference type="EC" id="2.7.-.-" evidence="4"/>
<evidence type="ECO:0000256" key="4">
    <source>
        <dbReference type="RuleBase" id="RU363090"/>
    </source>
</evidence>
<dbReference type="GO" id="GO:0000828">
    <property type="term" value="F:inositol hexakisphosphate kinase activity"/>
    <property type="evidence" value="ECO:0007669"/>
    <property type="project" value="TreeGrafter"/>
</dbReference>
<dbReference type="InterPro" id="IPR038286">
    <property type="entry name" value="IPK_sf"/>
</dbReference>
<evidence type="ECO:0000256" key="1">
    <source>
        <dbReference type="ARBA" id="ARBA00007374"/>
    </source>
</evidence>
<keyword evidence="3 4" id="KW-0418">Kinase</keyword>
<dbReference type="EMBL" id="MRZV01000264">
    <property type="protein sequence ID" value="PIK54084.1"/>
    <property type="molecule type" value="Genomic_DNA"/>
</dbReference>
<comment type="similarity">
    <text evidence="1 4">Belongs to the inositol phosphokinase (IPK) family.</text>
</comment>
<dbReference type="InterPro" id="IPR005522">
    <property type="entry name" value="IPK"/>
</dbReference>
<protein>
    <recommendedName>
        <fullName evidence="4">Kinase</fullName>
        <ecNumber evidence="4">2.7.-.-</ecNumber>
    </recommendedName>
</protein>
<evidence type="ECO:0000256" key="5">
    <source>
        <dbReference type="SAM" id="MobiDB-lite"/>
    </source>
</evidence>
<reference evidence="6 7" key="1">
    <citation type="journal article" date="2017" name="PLoS Biol.">
        <title>The sea cucumber genome provides insights into morphological evolution and visceral regeneration.</title>
        <authorList>
            <person name="Zhang X."/>
            <person name="Sun L."/>
            <person name="Yuan J."/>
            <person name="Sun Y."/>
            <person name="Gao Y."/>
            <person name="Zhang L."/>
            <person name="Li S."/>
            <person name="Dai H."/>
            <person name="Hamel J.F."/>
            <person name="Liu C."/>
            <person name="Yu Y."/>
            <person name="Liu S."/>
            <person name="Lin W."/>
            <person name="Guo K."/>
            <person name="Jin S."/>
            <person name="Xu P."/>
            <person name="Storey K.B."/>
            <person name="Huan P."/>
            <person name="Zhang T."/>
            <person name="Zhou Y."/>
            <person name="Zhang J."/>
            <person name="Lin C."/>
            <person name="Li X."/>
            <person name="Xing L."/>
            <person name="Huo D."/>
            <person name="Sun M."/>
            <person name="Wang L."/>
            <person name="Mercier A."/>
            <person name="Li F."/>
            <person name="Yang H."/>
            <person name="Xiang J."/>
        </authorList>
    </citation>
    <scope>NUCLEOTIDE SEQUENCE [LARGE SCALE GENOMIC DNA]</scope>
    <source>
        <strain evidence="6">Shaxun</strain>
        <tissue evidence="6">Muscle</tissue>
    </source>
</reference>
<keyword evidence="7" id="KW-1185">Reference proteome</keyword>
<dbReference type="Proteomes" id="UP000230750">
    <property type="component" value="Unassembled WGS sequence"/>
</dbReference>
<comment type="caution">
    <text evidence="6">The sequence shown here is derived from an EMBL/GenBank/DDBJ whole genome shotgun (WGS) entry which is preliminary data.</text>
</comment>
<dbReference type="STRING" id="307972.A0A2G8L1D8"/>
<dbReference type="OrthoDB" id="2573163at2759"/>
<dbReference type="SUPFAM" id="SSF56104">
    <property type="entry name" value="SAICAR synthase-like"/>
    <property type="match status" value="1"/>
</dbReference>
<keyword evidence="2 4" id="KW-0808">Transferase</keyword>
<feature type="compositionally biased region" description="Acidic residues" evidence="5">
    <location>
        <begin position="415"/>
        <end position="427"/>
    </location>
</feature>
<evidence type="ECO:0000313" key="7">
    <source>
        <dbReference type="Proteomes" id="UP000230750"/>
    </source>
</evidence>
<feature type="region of interest" description="Disordered" evidence="5">
    <location>
        <begin position="389"/>
        <end position="427"/>
    </location>
</feature>
<gene>
    <name evidence="6" type="ORF">BSL78_09012</name>
</gene>
<dbReference type="Gene3D" id="3.30.470.160">
    <property type="entry name" value="Inositol polyphosphate kinase"/>
    <property type="match status" value="1"/>
</dbReference>
<evidence type="ECO:0000256" key="2">
    <source>
        <dbReference type="ARBA" id="ARBA00022679"/>
    </source>
</evidence>
<accession>A0A2G8L1D8</accession>
<evidence type="ECO:0000256" key="3">
    <source>
        <dbReference type="ARBA" id="ARBA00022777"/>
    </source>
</evidence>
<dbReference type="AlphaFoldDB" id="A0A2G8L1D8"/>
<dbReference type="GO" id="GO:0032958">
    <property type="term" value="P:inositol phosphate biosynthetic process"/>
    <property type="evidence" value="ECO:0007669"/>
    <property type="project" value="InterPro"/>
</dbReference>